<reference evidence="2" key="1">
    <citation type="submission" date="2022-08" db="EMBL/GenBank/DDBJ databases">
        <authorList>
            <person name="Wang H."/>
        </authorList>
    </citation>
    <scope>NUCLEOTIDE SEQUENCE</scope>
    <source>
        <strain evidence="2">PS10</strain>
    </source>
</reference>
<accession>A0ABT7HQC5</accession>
<keyword evidence="1" id="KW-1133">Transmembrane helix</keyword>
<reference evidence="2" key="2">
    <citation type="journal article" date="2023" name="Microorganisms">
        <title>Isolation and Genomic Characteristics of Cat-Borne Campylobacter felis sp. nov. and Sheep-Borne Campylobacter ovis sp. nov.</title>
        <authorList>
            <person name="Wang H."/>
            <person name="Li Y."/>
            <person name="Gu Y."/>
            <person name="Zhou G."/>
            <person name="Chen X."/>
            <person name="Zhang X."/>
            <person name="Shao Z."/>
            <person name="Zhang J."/>
            <person name="Zhang M."/>
        </authorList>
    </citation>
    <scope>NUCLEOTIDE SEQUENCE</scope>
    <source>
        <strain evidence="2">PS10</strain>
    </source>
</reference>
<dbReference type="EMBL" id="JANURM010000008">
    <property type="protein sequence ID" value="MDL0089127.1"/>
    <property type="molecule type" value="Genomic_DNA"/>
</dbReference>
<evidence type="ECO:0000313" key="2">
    <source>
        <dbReference type="EMBL" id="MDL0089127.1"/>
    </source>
</evidence>
<sequence>MSENLEKDELLKLHDIEQTREQNLGFKTLMIAYLSLLIALCLFLPKIYIANQIYHISRDISEISTKRDVLLEENRALRIRLENIKYKYQILNPLEQN</sequence>
<organism evidence="2 3">
    <name type="scientific">Campylobacter gastrosuis</name>
    <dbReference type="NCBI Taxonomy" id="2974576"/>
    <lineage>
        <taxon>Bacteria</taxon>
        <taxon>Pseudomonadati</taxon>
        <taxon>Campylobacterota</taxon>
        <taxon>Epsilonproteobacteria</taxon>
        <taxon>Campylobacterales</taxon>
        <taxon>Campylobacteraceae</taxon>
        <taxon>Campylobacter</taxon>
    </lineage>
</organism>
<evidence type="ECO:0000313" key="3">
    <source>
        <dbReference type="Proteomes" id="UP001173801"/>
    </source>
</evidence>
<proteinExistence type="predicted"/>
<dbReference type="RefSeq" id="WP_284937784.1">
    <property type="nucleotide sequence ID" value="NZ_JANURM010000008.1"/>
</dbReference>
<protein>
    <recommendedName>
        <fullName evidence="4">Septum formation initiator</fullName>
    </recommendedName>
</protein>
<gene>
    <name evidence="2" type="ORF">NYG85_07095</name>
</gene>
<keyword evidence="1" id="KW-0812">Transmembrane</keyword>
<keyword evidence="1" id="KW-0472">Membrane</keyword>
<dbReference type="Proteomes" id="UP001173801">
    <property type="component" value="Unassembled WGS sequence"/>
</dbReference>
<comment type="caution">
    <text evidence="2">The sequence shown here is derived from an EMBL/GenBank/DDBJ whole genome shotgun (WGS) entry which is preliminary data.</text>
</comment>
<keyword evidence="3" id="KW-1185">Reference proteome</keyword>
<feature type="transmembrane region" description="Helical" evidence="1">
    <location>
        <begin position="30"/>
        <end position="49"/>
    </location>
</feature>
<name>A0ABT7HQC5_9BACT</name>
<evidence type="ECO:0008006" key="4">
    <source>
        <dbReference type="Google" id="ProtNLM"/>
    </source>
</evidence>
<evidence type="ECO:0000256" key="1">
    <source>
        <dbReference type="SAM" id="Phobius"/>
    </source>
</evidence>